<name>A0A316VMA3_9BASI</name>
<dbReference type="PANTHER" id="PTHR12934">
    <property type="entry name" value="50S RIBOSOMAL PROTEIN L15"/>
    <property type="match status" value="1"/>
</dbReference>
<keyword evidence="7" id="KW-1185">Reference proteome</keyword>
<dbReference type="SUPFAM" id="SSF52080">
    <property type="entry name" value="Ribosomal proteins L15p and L18e"/>
    <property type="match status" value="1"/>
</dbReference>
<dbReference type="GO" id="GO:0006412">
    <property type="term" value="P:translation"/>
    <property type="evidence" value="ECO:0007669"/>
    <property type="project" value="InterPro"/>
</dbReference>
<dbReference type="InterPro" id="IPR005749">
    <property type="entry name" value="Ribosomal_uL15_bac-type"/>
</dbReference>
<dbReference type="GeneID" id="37020046"/>
<evidence type="ECO:0000256" key="1">
    <source>
        <dbReference type="ARBA" id="ARBA00007320"/>
    </source>
</evidence>
<dbReference type="GO" id="GO:0003735">
    <property type="term" value="F:structural constituent of ribosome"/>
    <property type="evidence" value="ECO:0007669"/>
    <property type="project" value="InterPro"/>
</dbReference>
<feature type="compositionally biased region" description="Polar residues" evidence="4">
    <location>
        <begin position="280"/>
        <end position="292"/>
    </location>
</feature>
<feature type="compositionally biased region" description="Basic and acidic residues" evidence="4">
    <location>
        <begin position="265"/>
        <end position="276"/>
    </location>
</feature>
<dbReference type="EMBL" id="KZ819602">
    <property type="protein sequence ID" value="PWN37533.1"/>
    <property type="molecule type" value="Genomic_DNA"/>
</dbReference>
<proteinExistence type="inferred from homology"/>
<evidence type="ECO:0000256" key="2">
    <source>
        <dbReference type="ARBA" id="ARBA00022980"/>
    </source>
</evidence>
<dbReference type="Proteomes" id="UP000245771">
    <property type="component" value="Unassembled WGS sequence"/>
</dbReference>
<sequence>MVRPPQTHLIRQLSRLAIGSCQSGISSSSSQRAFAQIRTLSSTAKKSAESIESFASFSIGSLQPLLPKKQRKRLGRGQGSGRGGTSTKGHKGQKARAGNGKPTPGFEGGQTPIMRRFPKRGFTNSFAKEYVPLSVGRIQDWIDQGRLDPSQPITARELLESSCVHSCKDGIKLLAGMTNKVRTPIHLIVSRSSSTAINIVEAAGGSIVCKYYTPTTLQALIKPHKYLDRLPPRDAVPINKRELLYYASKARRGYLADRVPDVRMPKVTGKPKDKALEAASNDSQSVVEANAI</sequence>
<dbReference type="InterPro" id="IPR021131">
    <property type="entry name" value="Ribosomal_uL15/eL18"/>
</dbReference>
<comment type="similarity">
    <text evidence="1">Belongs to the universal ribosomal protein uL15 family.</text>
</comment>
<dbReference type="PANTHER" id="PTHR12934:SF11">
    <property type="entry name" value="LARGE RIBOSOMAL SUBUNIT PROTEIN UL15M"/>
    <property type="match status" value="1"/>
</dbReference>
<dbReference type="FunCoup" id="A0A316VMA3">
    <property type="interactions" value="224"/>
</dbReference>
<dbReference type="STRING" id="1280837.A0A316VMA3"/>
<dbReference type="OrthoDB" id="361383at2759"/>
<evidence type="ECO:0000259" key="5">
    <source>
        <dbReference type="Pfam" id="PF00828"/>
    </source>
</evidence>
<feature type="compositionally biased region" description="Gly residues" evidence="4">
    <location>
        <begin position="76"/>
        <end position="86"/>
    </location>
</feature>
<dbReference type="Gene3D" id="3.100.10.10">
    <property type="match status" value="1"/>
</dbReference>
<gene>
    <name evidence="6" type="ORF">FA14DRAFT_159547</name>
</gene>
<feature type="region of interest" description="Disordered" evidence="4">
    <location>
        <begin position="265"/>
        <end position="292"/>
    </location>
</feature>
<dbReference type="GO" id="GO:0005762">
    <property type="term" value="C:mitochondrial large ribosomal subunit"/>
    <property type="evidence" value="ECO:0007669"/>
    <property type="project" value="TreeGrafter"/>
</dbReference>
<dbReference type="NCBIfam" id="TIGR01071">
    <property type="entry name" value="rplO_bact"/>
    <property type="match status" value="1"/>
</dbReference>
<reference evidence="6 7" key="1">
    <citation type="journal article" date="2018" name="Mol. Biol. Evol.">
        <title>Broad Genomic Sampling Reveals a Smut Pathogenic Ancestry of the Fungal Clade Ustilaginomycotina.</title>
        <authorList>
            <person name="Kijpornyongpan T."/>
            <person name="Mondo S.J."/>
            <person name="Barry K."/>
            <person name="Sandor L."/>
            <person name="Lee J."/>
            <person name="Lipzen A."/>
            <person name="Pangilinan J."/>
            <person name="LaButti K."/>
            <person name="Hainaut M."/>
            <person name="Henrissat B."/>
            <person name="Grigoriev I.V."/>
            <person name="Spatafora J.W."/>
            <person name="Aime M.C."/>
        </authorList>
    </citation>
    <scope>NUCLEOTIDE SEQUENCE [LARGE SCALE GENOMIC DNA]</scope>
    <source>
        <strain evidence="6 7">MCA 3882</strain>
    </source>
</reference>
<dbReference type="RefSeq" id="XP_025357835.1">
    <property type="nucleotide sequence ID" value="XM_025498265.1"/>
</dbReference>
<evidence type="ECO:0000256" key="4">
    <source>
        <dbReference type="SAM" id="MobiDB-lite"/>
    </source>
</evidence>
<feature type="region of interest" description="Disordered" evidence="4">
    <location>
        <begin position="66"/>
        <end position="114"/>
    </location>
</feature>
<dbReference type="HAMAP" id="MF_01341">
    <property type="entry name" value="Ribosomal_uL15"/>
    <property type="match status" value="1"/>
</dbReference>
<keyword evidence="2 6" id="KW-0689">Ribosomal protein</keyword>
<evidence type="ECO:0000313" key="7">
    <source>
        <dbReference type="Proteomes" id="UP000245771"/>
    </source>
</evidence>
<protein>
    <submittedName>
        <fullName evidence="6">Ribosomal protein L15</fullName>
    </submittedName>
</protein>
<dbReference type="AlphaFoldDB" id="A0A316VMA3"/>
<evidence type="ECO:0000256" key="3">
    <source>
        <dbReference type="ARBA" id="ARBA00023274"/>
    </source>
</evidence>
<keyword evidence="3" id="KW-0687">Ribonucleoprotein</keyword>
<dbReference type="InterPro" id="IPR030878">
    <property type="entry name" value="Ribosomal_uL15"/>
</dbReference>
<dbReference type="InParanoid" id="A0A316VMA3"/>
<dbReference type="InterPro" id="IPR036227">
    <property type="entry name" value="Ribosomal_uL15/eL18_sf"/>
</dbReference>
<accession>A0A316VMA3</accession>
<dbReference type="Pfam" id="PF00828">
    <property type="entry name" value="Ribosomal_L27A"/>
    <property type="match status" value="1"/>
</dbReference>
<organism evidence="6 7">
    <name type="scientific">Meira miltonrushii</name>
    <dbReference type="NCBI Taxonomy" id="1280837"/>
    <lineage>
        <taxon>Eukaryota</taxon>
        <taxon>Fungi</taxon>
        <taxon>Dikarya</taxon>
        <taxon>Basidiomycota</taxon>
        <taxon>Ustilaginomycotina</taxon>
        <taxon>Exobasidiomycetes</taxon>
        <taxon>Exobasidiales</taxon>
        <taxon>Brachybasidiaceae</taxon>
        <taxon>Meira</taxon>
    </lineage>
</organism>
<feature type="domain" description="Large ribosomal subunit protein uL15/eL18" evidence="5">
    <location>
        <begin position="132"/>
        <end position="208"/>
    </location>
</feature>
<evidence type="ECO:0000313" key="6">
    <source>
        <dbReference type="EMBL" id="PWN37533.1"/>
    </source>
</evidence>